<dbReference type="SUPFAM" id="SSF47986">
    <property type="entry name" value="DEATH domain"/>
    <property type="match status" value="1"/>
</dbReference>
<sequence length="240" mass="27149">MPHGQDKGKDGRGLISRLFHSSLHPSLPKPHYFCRFLTTTPVLPRLIQLDTLKKIEPRKCFKGTQHKQKLPMDNTVREEELDYVAVRVRPSESRRLLRKLGLNDVTIEQVFHDFEKAGSREQLYQGLLQCKEMTGSGFTLGELVNTLEIIGRADLAENLSAEMLDLPPGENKVLVKVTVKSKVNKFEMSTSFIGSEDDAKSIQSEILENLAKRRSDRCGSHVLQAHGHGLVKHFPNKTLK</sequence>
<feature type="domain" description="Death" evidence="1">
    <location>
        <begin position="94"/>
        <end position="163"/>
    </location>
</feature>
<protein>
    <submittedName>
        <fullName evidence="2">Hypp133 protein</fullName>
    </submittedName>
</protein>
<dbReference type="Gene3D" id="1.10.533.10">
    <property type="entry name" value="Death Domain, Fas"/>
    <property type="match status" value="1"/>
</dbReference>
<proteinExistence type="predicted"/>
<evidence type="ECO:0000313" key="2">
    <source>
        <dbReference type="EMBL" id="CAH1226803.1"/>
    </source>
</evidence>
<dbReference type="OrthoDB" id="535509at2759"/>
<dbReference type="Pfam" id="PF00531">
    <property type="entry name" value="Death"/>
    <property type="match status" value="1"/>
</dbReference>
<dbReference type="PROSITE" id="PS50017">
    <property type="entry name" value="DEATH_DOMAIN"/>
    <property type="match status" value="1"/>
</dbReference>
<evidence type="ECO:0000313" key="3">
    <source>
        <dbReference type="Proteomes" id="UP000838412"/>
    </source>
</evidence>
<name>A0A8J9WBN5_BRALA</name>
<dbReference type="InterPro" id="IPR011029">
    <property type="entry name" value="DEATH-like_dom_sf"/>
</dbReference>
<keyword evidence="3" id="KW-1185">Reference proteome</keyword>
<gene>
    <name evidence="2" type="primary">Hypp133</name>
    <name evidence="2" type="ORF">BLAG_LOCUS357</name>
</gene>
<dbReference type="GO" id="GO:0007165">
    <property type="term" value="P:signal transduction"/>
    <property type="evidence" value="ECO:0007669"/>
    <property type="project" value="InterPro"/>
</dbReference>
<dbReference type="Proteomes" id="UP000838412">
    <property type="component" value="Chromosome 1"/>
</dbReference>
<dbReference type="InterPro" id="IPR000488">
    <property type="entry name" value="Death_dom"/>
</dbReference>
<dbReference type="AlphaFoldDB" id="A0A8J9WBN5"/>
<accession>A0A8J9WBN5</accession>
<dbReference type="CDD" id="cd01670">
    <property type="entry name" value="Death"/>
    <property type="match status" value="1"/>
</dbReference>
<dbReference type="EMBL" id="OV696686">
    <property type="protein sequence ID" value="CAH1226803.1"/>
    <property type="molecule type" value="Genomic_DNA"/>
</dbReference>
<evidence type="ECO:0000259" key="1">
    <source>
        <dbReference type="PROSITE" id="PS50017"/>
    </source>
</evidence>
<organism evidence="2 3">
    <name type="scientific">Branchiostoma lanceolatum</name>
    <name type="common">Common lancelet</name>
    <name type="synonym">Amphioxus lanceolatum</name>
    <dbReference type="NCBI Taxonomy" id="7740"/>
    <lineage>
        <taxon>Eukaryota</taxon>
        <taxon>Metazoa</taxon>
        <taxon>Chordata</taxon>
        <taxon>Cephalochordata</taxon>
        <taxon>Leptocardii</taxon>
        <taxon>Amphioxiformes</taxon>
        <taxon>Branchiostomatidae</taxon>
        <taxon>Branchiostoma</taxon>
    </lineage>
</organism>
<reference evidence="2" key="1">
    <citation type="submission" date="2022-01" db="EMBL/GenBank/DDBJ databases">
        <authorList>
            <person name="Braso-Vives M."/>
        </authorList>
    </citation>
    <scope>NUCLEOTIDE SEQUENCE</scope>
</reference>